<organism evidence="1 2">
    <name type="scientific">Polyplax serrata</name>
    <name type="common">Common mouse louse</name>
    <dbReference type="NCBI Taxonomy" id="468196"/>
    <lineage>
        <taxon>Eukaryota</taxon>
        <taxon>Metazoa</taxon>
        <taxon>Ecdysozoa</taxon>
        <taxon>Arthropoda</taxon>
        <taxon>Hexapoda</taxon>
        <taxon>Insecta</taxon>
        <taxon>Pterygota</taxon>
        <taxon>Neoptera</taxon>
        <taxon>Paraneoptera</taxon>
        <taxon>Psocodea</taxon>
        <taxon>Troctomorpha</taxon>
        <taxon>Phthiraptera</taxon>
        <taxon>Anoplura</taxon>
        <taxon>Polyplacidae</taxon>
        <taxon>Polyplax</taxon>
    </lineage>
</organism>
<evidence type="ECO:0000313" key="2">
    <source>
        <dbReference type="Proteomes" id="UP001372834"/>
    </source>
</evidence>
<dbReference type="Proteomes" id="UP001372834">
    <property type="component" value="Unassembled WGS sequence"/>
</dbReference>
<comment type="caution">
    <text evidence="1">The sequence shown here is derived from an EMBL/GenBank/DDBJ whole genome shotgun (WGS) entry which is preliminary data.</text>
</comment>
<dbReference type="AlphaFoldDB" id="A0AAN8P6A9"/>
<name>A0AAN8P6A9_POLSC</name>
<proteinExistence type="predicted"/>
<protein>
    <submittedName>
        <fullName evidence="1">Uncharacterized protein</fullName>
    </submittedName>
</protein>
<dbReference type="EMBL" id="JAWJWE010000003">
    <property type="protein sequence ID" value="KAK6639449.1"/>
    <property type="molecule type" value="Genomic_DNA"/>
</dbReference>
<gene>
    <name evidence="1" type="ORF">RUM43_007722</name>
</gene>
<sequence>MTETEEIERENVVEGEVEKQVLEDDSEKQLKSKVYKQKLVLNGSGKGQSMQSGGPWTVGQLQLPTCPCMPLLILLT</sequence>
<reference evidence="1 2" key="1">
    <citation type="submission" date="2023-10" db="EMBL/GenBank/DDBJ databases">
        <title>Genomes of two closely related lineages of the louse Polyplax serrata with different host specificities.</title>
        <authorList>
            <person name="Martinu J."/>
            <person name="Tarabai H."/>
            <person name="Stefka J."/>
            <person name="Hypsa V."/>
        </authorList>
    </citation>
    <scope>NUCLEOTIDE SEQUENCE [LARGE SCALE GENOMIC DNA]</scope>
    <source>
        <strain evidence="1">HR10_N</strain>
    </source>
</reference>
<evidence type="ECO:0000313" key="1">
    <source>
        <dbReference type="EMBL" id="KAK6639449.1"/>
    </source>
</evidence>
<accession>A0AAN8P6A9</accession>